<dbReference type="Pfam" id="PF00078">
    <property type="entry name" value="RVT_1"/>
    <property type="match status" value="1"/>
</dbReference>
<feature type="non-terminal residue" evidence="2">
    <location>
        <position position="148"/>
    </location>
</feature>
<sequence>TVQAWFRTYLTDRKLVVRFTNQTSDAFVPSSGVSQSSHLGPLLFSIFINEIKEVTKVPFLLFADDIKLFLEVSSSADCEHLQQALNCISKRCQRNGMSINASKTKLMTFKRTTSSIDFKNSLDDKLLDHCTSIKDLGIVLDSSFGYSL</sequence>
<feature type="non-terminal residue" evidence="2">
    <location>
        <position position="1"/>
    </location>
</feature>
<reference evidence="2" key="1">
    <citation type="submission" date="2015-11" db="EMBL/GenBank/DDBJ databases">
        <title>De novo transcriptome assembly of four potential Pierce s Disease insect vectors from Arizona vineyards.</title>
        <authorList>
            <person name="Tassone E.E."/>
        </authorList>
    </citation>
    <scope>NUCLEOTIDE SEQUENCE</scope>
</reference>
<accession>A0A1B6K5K3</accession>
<evidence type="ECO:0000313" key="2">
    <source>
        <dbReference type="EMBL" id="JAT06726.1"/>
    </source>
</evidence>
<dbReference type="AlphaFoldDB" id="A0A1B6K5K3"/>
<feature type="domain" description="Reverse transcriptase" evidence="1">
    <location>
        <begin position="1"/>
        <end position="140"/>
    </location>
</feature>
<dbReference type="PROSITE" id="PS50878">
    <property type="entry name" value="RT_POL"/>
    <property type="match status" value="1"/>
</dbReference>
<gene>
    <name evidence="2" type="ORF">g.6118</name>
</gene>
<dbReference type="InterPro" id="IPR000477">
    <property type="entry name" value="RT_dom"/>
</dbReference>
<dbReference type="EMBL" id="GECU01000981">
    <property type="protein sequence ID" value="JAT06726.1"/>
    <property type="molecule type" value="Transcribed_RNA"/>
</dbReference>
<organism evidence="2">
    <name type="scientific">Homalodisca liturata</name>
    <dbReference type="NCBI Taxonomy" id="320908"/>
    <lineage>
        <taxon>Eukaryota</taxon>
        <taxon>Metazoa</taxon>
        <taxon>Ecdysozoa</taxon>
        <taxon>Arthropoda</taxon>
        <taxon>Hexapoda</taxon>
        <taxon>Insecta</taxon>
        <taxon>Pterygota</taxon>
        <taxon>Neoptera</taxon>
        <taxon>Paraneoptera</taxon>
        <taxon>Hemiptera</taxon>
        <taxon>Auchenorrhyncha</taxon>
        <taxon>Membracoidea</taxon>
        <taxon>Cicadellidae</taxon>
        <taxon>Cicadellinae</taxon>
        <taxon>Proconiini</taxon>
        <taxon>Homalodisca</taxon>
    </lineage>
</organism>
<protein>
    <recommendedName>
        <fullName evidence="1">Reverse transcriptase domain-containing protein</fullName>
    </recommendedName>
</protein>
<evidence type="ECO:0000259" key="1">
    <source>
        <dbReference type="PROSITE" id="PS50878"/>
    </source>
</evidence>
<name>A0A1B6K5K3_9HEMI</name>
<proteinExistence type="predicted"/>
<dbReference type="PANTHER" id="PTHR33332">
    <property type="entry name" value="REVERSE TRANSCRIPTASE DOMAIN-CONTAINING PROTEIN"/>
    <property type="match status" value="1"/>
</dbReference>